<gene>
    <name evidence="6" type="ORF">MKW94_025704</name>
</gene>
<dbReference type="Proteomes" id="UP001177140">
    <property type="component" value="Unassembled WGS sequence"/>
</dbReference>
<reference evidence="6" key="1">
    <citation type="submission" date="2022-03" db="EMBL/GenBank/DDBJ databases">
        <title>A functionally conserved STORR gene fusion in Papaver species that diverged 16.8 million years ago.</title>
        <authorList>
            <person name="Catania T."/>
        </authorList>
    </citation>
    <scope>NUCLEOTIDE SEQUENCE</scope>
    <source>
        <strain evidence="6">S-191538</strain>
    </source>
</reference>
<accession>A0AA41VM08</accession>
<dbReference type="InterPro" id="IPR044861">
    <property type="entry name" value="IPNS-like_FE2OG_OXY"/>
</dbReference>
<dbReference type="PROSITE" id="PS51471">
    <property type="entry name" value="FE2OG_OXY"/>
    <property type="match status" value="1"/>
</dbReference>
<dbReference type="GO" id="GO:0016491">
    <property type="term" value="F:oxidoreductase activity"/>
    <property type="evidence" value="ECO:0007669"/>
    <property type="project" value="UniProtKB-KW"/>
</dbReference>
<protein>
    <recommendedName>
        <fullName evidence="5">Fe2OG dioxygenase domain-containing protein</fullName>
    </recommendedName>
</protein>
<comment type="caution">
    <text evidence="6">The sequence shown here is derived from an EMBL/GenBank/DDBJ whole genome shotgun (WGS) entry which is preliminary data.</text>
</comment>
<feature type="domain" description="Fe2OG dioxygenase" evidence="5">
    <location>
        <begin position="103"/>
        <end position="220"/>
    </location>
</feature>
<keyword evidence="2 4" id="KW-0479">Metal-binding</keyword>
<sequence>AIGHTIPQNLLVDIYNVSKQFFDLLVEEKQRYAQSKGDGIFDLDGYGSDSMKAKIDDDRSLDWVEYKNLVTKPVEASVTKIILKATAKSLGFEENDFINQLGDRQYVNTIFNFYPPCPRPYLVYGVRAHTDRGAIIVLLLDPEVGGLQVFKNDQWFSITTIFFHPSLLQFSNIPCVSGSLLINLGDQLQIMRNGILNSPLHKVVTNTERTRILVGMFYAPNIDNEIEPVAALIDESNPRKYISEDERLS</sequence>
<dbReference type="InterPro" id="IPR026992">
    <property type="entry name" value="DIOX_N"/>
</dbReference>
<organism evidence="6 7">
    <name type="scientific">Papaver nudicaule</name>
    <name type="common">Iceland poppy</name>
    <dbReference type="NCBI Taxonomy" id="74823"/>
    <lineage>
        <taxon>Eukaryota</taxon>
        <taxon>Viridiplantae</taxon>
        <taxon>Streptophyta</taxon>
        <taxon>Embryophyta</taxon>
        <taxon>Tracheophyta</taxon>
        <taxon>Spermatophyta</taxon>
        <taxon>Magnoliopsida</taxon>
        <taxon>Ranunculales</taxon>
        <taxon>Papaveraceae</taxon>
        <taxon>Papaveroideae</taxon>
        <taxon>Papaver</taxon>
    </lineage>
</organism>
<dbReference type="Pfam" id="PF14226">
    <property type="entry name" value="DIOX_N"/>
    <property type="match status" value="1"/>
</dbReference>
<evidence type="ECO:0000256" key="3">
    <source>
        <dbReference type="ARBA" id="ARBA00023004"/>
    </source>
</evidence>
<evidence type="ECO:0000313" key="6">
    <source>
        <dbReference type="EMBL" id="MCL7043553.1"/>
    </source>
</evidence>
<dbReference type="InterPro" id="IPR027443">
    <property type="entry name" value="IPNS-like_sf"/>
</dbReference>
<proteinExistence type="inferred from homology"/>
<dbReference type="GO" id="GO:0046872">
    <property type="term" value="F:metal ion binding"/>
    <property type="evidence" value="ECO:0007669"/>
    <property type="project" value="UniProtKB-KW"/>
</dbReference>
<dbReference type="Pfam" id="PF03171">
    <property type="entry name" value="2OG-FeII_Oxy"/>
    <property type="match status" value="1"/>
</dbReference>
<dbReference type="AlphaFoldDB" id="A0AA41VM08"/>
<dbReference type="SUPFAM" id="SSF51197">
    <property type="entry name" value="Clavaminate synthase-like"/>
    <property type="match status" value="1"/>
</dbReference>
<dbReference type="Gene3D" id="2.60.120.330">
    <property type="entry name" value="B-lactam Antibiotic, Isopenicillin N Synthase, Chain"/>
    <property type="match status" value="2"/>
</dbReference>
<dbReference type="InterPro" id="IPR050295">
    <property type="entry name" value="Plant_2OG-oxidoreductases"/>
</dbReference>
<evidence type="ECO:0000256" key="1">
    <source>
        <dbReference type="ARBA" id="ARBA00008056"/>
    </source>
</evidence>
<evidence type="ECO:0000256" key="4">
    <source>
        <dbReference type="RuleBase" id="RU003682"/>
    </source>
</evidence>
<dbReference type="PANTHER" id="PTHR47991">
    <property type="entry name" value="OXOGLUTARATE/IRON-DEPENDENT DIOXYGENASE"/>
    <property type="match status" value="1"/>
</dbReference>
<keyword evidence="3 4" id="KW-0408">Iron</keyword>
<dbReference type="EMBL" id="JAJJMA010248096">
    <property type="protein sequence ID" value="MCL7043553.1"/>
    <property type="molecule type" value="Genomic_DNA"/>
</dbReference>
<keyword evidence="4" id="KW-0560">Oxidoreductase</keyword>
<keyword evidence="7" id="KW-1185">Reference proteome</keyword>
<evidence type="ECO:0000256" key="2">
    <source>
        <dbReference type="ARBA" id="ARBA00022723"/>
    </source>
</evidence>
<feature type="non-terminal residue" evidence="6">
    <location>
        <position position="249"/>
    </location>
</feature>
<evidence type="ECO:0000259" key="5">
    <source>
        <dbReference type="PROSITE" id="PS51471"/>
    </source>
</evidence>
<dbReference type="InterPro" id="IPR005123">
    <property type="entry name" value="Oxoglu/Fe-dep_dioxygenase_dom"/>
</dbReference>
<comment type="similarity">
    <text evidence="1 4">Belongs to the iron/ascorbate-dependent oxidoreductase family.</text>
</comment>
<evidence type="ECO:0000313" key="7">
    <source>
        <dbReference type="Proteomes" id="UP001177140"/>
    </source>
</evidence>
<name>A0AA41VM08_PAPNU</name>